<gene>
    <name evidence="1" type="ORF">EHS25_010198</name>
</gene>
<name>A0A427YIW2_9TREE</name>
<dbReference type="AlphaFoldDB" id="A0A427YIW2"/>
<evidence type="ECO:0000313" key="1">
    <source>
        <dbReference type="EMBL" id="RSH91022.1"/>
    </source>
</evidence>
<evidence type="ECO:0000313" key="2">
    <source>
        <dbReference type="Proteomes" id="UP000279259"/>
    </source>
</evidence>
<accession>A0A427YIW2</accession>
<sequence>MIALSPSQTQLRFGVPLAIQHFPSNLTASEERNVKTVLNYMSIAYSPERNTGAGSVSEFCAPDNVFEAPSTFPDAHTAEEYAGAIAKYWGV</sequence>
<dbReference type="Proteomes" id="UP000279259">
    <property type="component" value="Unassembled WGS sequence"/>
</dbReference>
<proteinExistence type="predicted"/>
<keyword evidence="2" id="KW-1185">Reference proteome</keyword>
<dbReference type="OrthoDB" id="21471at2759"/>
<protein>
    <submittedName>
        <fullName evidence="1">Uncharacterized protein</fullName>
    </submittedName>
</protein>
<organism evidence="1 2">
    <name type="scientific">Saitozyma podzolica</name>
    <dbReference type="NCBI Taxonomy" id="1890683"/>
    <lineage>
        <taxon>Eukaryota</taxon>
        <taxon>Fungi</taxon>
        <taxon>Dikarya</taxon>
        <taxon>Basidiomycota</taxon>
        <taxon>Agaricomycotina</taxon>
        <taxon>Tremellomycetes</taxon>
        <taxon>Tremellales</taxon>
        <taxon>Trimorphomycetaceae</taxon>
        <taxon>Saitozyma</taxon>
    </lineage>
</organism>
<dbReference type="EMBL" id="RSCD01000009">
    <property type="protein sequence ID" value="RSH91022.1"/>
    <property type="molecule type" value="Genomic_DNA"/>
</dbReference>
<reference evidence="1 2" key="1">
    <citation type="submission" date="2018-11" db="EMBL/GenBank/DDBJ databases">
        <title>Genome sequence of Saitozyma podzolica DSM 27192.</title>
        <authorList>
            <person name="Aliyu H."/>
            <person name="Gorte O."/>
            <person name="Ochsenreither K."/>
        </authorList>
    </citation>
    <scope>NUCLEOTIDE SEQUENCE [LARGE SCALE GENOMIC DNA]</scope>
    <source>
        <strain evidence="1 2">DSM 27192</strain>
    </source>
</reference>
<comment type="caution">
    <text evidence="1">The sequence shown here is derived from an EMBL/GenBank/DDBJ whole genome shotgun (WGS) entry which is preliminary data.</text>
</comment>